<dbReference type="Pfam" id="PF12146">
    <property type="entry name" value="Hydrolase_4"/>
    <property type="match status" value="1"/>
</dbReference>
<dbReference type="SUPFAM" id="SSF53474">
    <property type="entry name" value="alpha/beta-Hydrolases"/>
    <property type="match status" value="1"/>
</dbReference>
<dbReference type="GO" id="GO:0016787">
    <property type="term" value="F:hydrolase activity"/>
    <property type="evidence" value="ECO:0007669"/>
    <property type="project" value="UniProtKB-KW"/>
</dbReference>
<gene>
    <name evidence="2" type="ORF">HMPREF0634_1292</name>
</gene>
<dbReference type="Proteomes" id="UP000003244">
    <property type="component" value="Unassembled WGS sequence"/>
</dbReference>
<keyword evidence="3" id="KW-1185">Reference proteome</keyword>
<dbReference type="AlphaFoldDB" id="E0E2G2"/>
<evidence type="ECO:0000313" key="3">
    <source>
        <dbReference type="Proteomes" id="UP000003244"/>
    </source>
</evidence>
<dbReference type="EMBL" id="ADGQ01000035">
    <property type="protein sequence ID" value="EFM64930.1"/>
    <property type="molecule type" value="Genomic_DNA"/>
</dbReference>
<dbReference type="InterPro" id="IPR022742">
    <property type="entry name" value="Hydrolase_4"/>
</dbReference>
<dbReference type="InterPro" id="IPR029058">
    <property type="entry name" value="AB_hydrolase_fold"/>
</dbReference>
<dbReference type="eggNOG" id="COG2267">
    <property type="taxonomic scope" value="Bacteria"/>
</dbReference>
<organism evidence="2 3">
    <name type="scientific">Peptostreptococcus stomatis DSM 17678</name>
    <dbReference type="NCBI Taxonomy" id="596315"/>
    <lineage>
        <taxon>Bacteria</taxon>
        <taxon>Bacillati</taxon>
        <taxon>Bacillota</taxon>
        <taxon>Clostridia</taxon>
        <taxon>Peptostreptococcales</taxon>
        <taxon>Peptostreptococcaceae</taxon>
        <taxon>Peptostreptococcus</taxon>
    </lineage>
</organism>
<reference evidence="2 3" key="1">
    <citation type="submission" date="2010-08" db="EMBL/GenBank/DDBJ databases">
        <authorList>
            <person name="Harkins D.M."/>
            <person name="Madupu R."/>
            <person name="Durkin A.S."/>
            <person name="Torralba M."/>
            <person name="Methe B."/>
            <person name="Sutton G.G."/>
            <person name="Nelson K.E."/>
        </authorList>
    </citation>
    <scope>NUCLEOTIDE SEQUENCE [LARGE SCALE GENOMIC DNA]</scope>
    <source>
        <strain evidence="2 3">DSM 17678</strain>
    </source>
</reference>
<dbReference type="STRING" id="596315.HMPREF0634_1292"/>
<evidence type="ECO:0000313" key="2">
    <source>
        <dbReference type="EMBL" id="EFM64930.1"/>
    </source>
</evidence>
<dbReference type="InterPro" id="IPR051044">
    <property type="entry name" value="MAG_DAG_Lipase"/>
</dbReference>
<comment type="caution">
    <text evidence="2">The sequence shown here is derived from an EMBL/GenBank/DDBJ whole genome shotgun (WGS) entry which is preliminary data.</text>
</comment>
<dbReference type="OrthoDB" id="9806902at2"/>
<dbReference type="Gene3D" id="3.40.50.1820">
    <property type="entry name" value="alpha/beta hydrolase"/>
    <property type="match status" value="1"/>
</dbReference>
<dbReference type="PANTHER" id="PTHR11614">
    <property type="entry name" value="PHOSPHOLIPASE-RELATED"/>
    <property type="match status" value="1"/>
</dbReference>
<dbReference type="GeneID" id="84800411"/>
<keyword evidence="2" id="KW-0378">Hydrolase</keyword>
<name>E0E2G2_9FIRM</name>
<feature type="domain" description="Serine aminopeptidase S33" evidence="1">
    <location>
        <begin position="22"/>
        <end position="284"/>
    </location>
</feature>
<sequence>MDRLEWYFGERNIYASEWPVENPRGVVQIVHGMIEHIDRYEGFIRKLNKEGYIVVGDDHMGHGKSASGKKNFGIFTGNWMDLVEDIGDLQRQTAAKYPDLPYIMLGHSMGSFAVRTYASLYGDMIDGLIVMGTGHVPLVASRFGLLVSAIIGSLKGEKYRSKYLHKASLGSYNDRIENKRTISDWLTRDDSVVDSYLSDRYCRFIPSVSMYRAIFEGVDYVARRKNIAKMPKDLPILLISGQEDPVGDYGKGVDKFYSILEDLGFKRVTKKIYPGCRHEILNELNREEVIKYIFNWIVNI</sequence>
<accession>E0E2G2</accession>
<evidence type="ECO:0000259" key="1">
    <source>
        <dbReference type="Pfam" id="PF12146"/>
    </source>
</evidence>
<proteinExistence type="predicted"/>
<dbReference type="RefSeq" id="WP_007789034.1">
    <property type="nucleotide sequence ID" value="NZ_ADGQ01000035.1"/>
</dbReference>
<protein>
    <submittedName>
        <fullName evidence="2">Hydrolase, alpha/beta domain protein</fullName>
    </submittedName>
</protein>